<protein>
    <submittedName>
        <fullName evidence="1">Uncharacterized protein</fullName>
    </submittedName>
</protein>
<dbReference type="RefSeq" id="WP_167927179.1">
    <property type="nucleotide sequence ID" value="NZ_JAATVY010000017.1"/>
</dbReference>
<comment type="caution">
    <text evidence="1">The sequence shown here is derived from an EMBL/GenBank/DDBJ whole genome shotgun (WGS) entry which is preliminary data.</text>
</comment>
<proteinExistence type="predicted"/>
<evidence type="ECO:0000313" key="1">
    <source>
        <dbReference type="EMBL" id="NJC72266.1"/>
    </source>
</evidence>
<dbReference type="Proteomes" id="UP000722989">
    <property type="component" value="Unassembled WGS sequence"/>
</dbReference>
<gene>
    <name evidence="1" type="ORF">HC031_21465</name>
</gene>
<sequence>MSWVLEPVEGAENTYRIKHPGGGLMWIVDKPGTQCKITVGMVLNAPDNETAFSFKKGNLG</sequence>
<evidence type="ECO:0000313" key="2">
    <source>
        <dbReference type="Proteomes" id="UP000722989"/>
    </source>
</evidence>
<organism evidence="1 2">
    <name type="scientific">Planosporangium thailandense</name>
    <dbReference type="NCBI Taxonomy" id="765197"/>
    <lineage>
        <taxon>Bacteria</taxon>
        <taxon>Bacillati</taxon>
        <taxon>Actinomycetota</taxon>
        <taxon>Actinomycetes</taxon>
        <taxon>Micromonosporales</taxon>
        <taxon>Micromonosporaceae</taxon>
        <taxon>Planosporangium</taxon>
    </lineage>
</organism>
<name>A0ABX0Y2F3_9ACTN</name>
<accession>A0ABX0Y2F3</accession>
<dbReference type="EMBL" id="JAATVY010000017">
    <property type="protein sequence ID" value="NJC72266.1"/>
    <property type="molecule type" value="Genomic_DNA"/>
</dbReference>
<reference evidence="1 2" key="1">
    <citation type="submission" date="2020-03" db="EMBL/GenBank/DDBJ databases">
        <title>WGS of the type strain of Planosporangium spp.</title>
        <authorList>
            <person name="Thawai C."/>
        </authorList>
    </citation>
    <scope>NUCLEOTIDE SEQUENCE [LARGE SCALE GENOMIC DNA]</scope>
    <source>
        <strain evidence="1 2">TBRC 5610</strain>
    </source>
</reference>
<keyword evidence="2" id="KW-1185">Reference proteome</keyword>